<comment type="caution">
    <text evidence="2">The sequence shown here is derived from an EMBL/GenBank/DDBJ whole genome shotgun (WGS) entry which is preliminary data.</text>
</comment>
<organism evidence="2 3">
    <name type="scientific">Rhynchophorus ferrugineus</name>
    <name type="common">Red palm weevil</name>
    <name type="synonym">Curculio ferrugineus</name>
    <dbReference type="NCBI Taxonomy" id="354439"/>
    <lineage>
        <taxon>Eukaryota</taxon>
        <taxon>Metazoa</taxon>
        <taxon>Ecdysozoa</taxon>
        <taxon>Arthropoda</taxon>
        <taxon>Hexapoda</taxon>
        <taxon>Insecta</taxon>
        <taxon>Pterygota</taxon>
        <taxon>Neoptera</taxon>
        <taxon>Endopterygota</taxon>
        <taxon>Coleoptera</taxon>
        <taxon>Polyphaga</taxon>
        <taxon>Cucujiformia</taxon>
        <taxon>Curculionidae</taxon>
        <taxon>Dryophthorinae</taxon>
        <taxon>Rhynchophorus</taxon>
    </lineage>
</organism>
<evidence type="ECO:0000313" key="3">
    <source>
        <dbReference type="Proteomes" id="UP000625711"/>
    </source>
</evidence>
<feature type="region of interest" description="Disordered" evidence="1">
    <location>
        <begin position="39"/>
        <end position="91"/>
    </location>
</feature>
<evidence type="ECO:0000313" key="2">
    <source>
        <dbReference type="EMBL" id="KAF7285559.1"/>
    </source>
</evidence>
<sequence length="163" mass="18167">MNIYRIPFIFRDITHTRDFFQGNLIPTSKYIPDDICLDKTRPKDDIPPLSGRIIRPKTITVDRCNNKPPKSAQPSPSPRPTPPNSIIRDVKSGPFPFAQTLIKLSNHNSNYTPTINPIGSEINAPPRPPQPPPAIAPLQRPAGKGLRRNKYVSGLSAFEDDLP</sequence>
<gene>
    <name evidence="2" type="ORF">GWI33_010555</name>
</gene>
<feature type="compositionally biased region" description="Pro residues" evidence="1">
    <location>
        <begin position="125"/>
        <end position="135"/>
    </location>
</feature>
<dbReference type="AlphaFoldDB" id="A0A834IS83"/>
<accession>A0A834IS83</accession>
<dbReference type="EMBL" id="JAACXV010000052">
    <property type="protein sequence ID" value="KAF7285559.1"/>
    <property type="molecule type" value="Genomic_DNA"/>
</dbReference>
<protein>
    <submittedName>
        <fullName evidence="2">Uncharacterized protein</fullName>
    </submittedName>
</protein>
<evidence type="ECO:0000256" key="1">
    <source>
        <dbReference type="SAM" id="MobiDB-lite"/>
    </source>
</evidence>
<keyword evidence="3" id="KW-1185">Reference proteome</keyword>
<dbReference type="Proteomes" id="UP000625711">
    <property type="component" value="Unassembled WGS sequence"/>
</dbReference>
<reference evidence="2" key="1">
    <citation type="submission" date="2020-08" db="EMBL/GenBank/DDBJ databases">
        <title>Genome sequencing and assembly of the red palm weevil Rhynchophorus ferrugineus.</title>
        <authorList>
            <person name="Dias G.B."/>
            <person name="Bergman C.M."/>
            <person name="Manee M."/>
        </authorList>
    </citation>
    <scope>NUCLEOTIDE SEQUENCE</scope>
    <source>
        <strain evidence="2">AA-2017</strain>
        <tissue evidence="2">Whole larva</tissue>
    </source>
</reference>
<feature type="region of interest" description="Disordered" evidence="1">
    <location>
        <begin position="115"/>
        <end position="147"/>
    </location>
</feature>
<name>A0A834IS83_RHYFE</name>
<proteinExistence type="predicted"/>